<dbReference type="Pfam" id="PF14392">
    <property type="entry name" value="zf-CCHC_4"/>
    <property type="match status" value="1"/>
</dbReference>
<evidence type="ECO:0000313" key="3">
    <source>
        <dbReference type="Proteomes" id="UP001159364"/>
    </source>
</evidence>
<protein>
    <recommendedName>
        <fullName evidence="1">Zinc knuckle CX2CX4HX4C domain-containing protein</fullName>
    </recommendedName>
</protein>
<sequence>MRIRVRLDVRVPLKRRKKITISPTCSFYARFQYEKLPLFCFLCGLLGHGESFCPERVCKPDIQAPFGWDNSLRAVTGRQRPPPSRWLCHDDGTPLPGSVLSVPERWGRDYDRALVLEKRRLKPRLENIRSINSNAYNTVQAELAQLLDLECLKWKQRAKEFWLAKGDTNSKFFHLSASTRKRHNTISELDDGSGILVRSKAGLQTIIRDYFEQLYTADKQSRANAERRGGSTEK</sequence>
<dbReference type="InterPro" id="IPR025836">
    <property type="entry name" value="Zn_knuckle_CX2CX4HX4C"/>
</dbReference>
<dbReference type="EMBL" id="JAIWQS010000007">
    <property type="protein sequence ID" value="KAJ8758831.1"/>
    <property type="molecule type" value="Genomic_DNA"/>
</dbReference>
<accession>A0AAV8SWK3</accession>
<dbReference type="Proteomes" id="UP001159364">
    <property type="component" value="Linkage Group LG07"/>
</dbReference>
<gene>
    <name evidence="2" type="ORF">K2173_002610</name>
</gene>
<evidence type="ECO:0000313" key="2">
    <source>
        <dbReference type="EMBL" id="KAJ8758831.1"/>
    </source>
</evidence>
<proteinExistence type="predicted"/>
<dbReference type="AlphaFoldDB" id="A0AAV8SWK3"/>
<reference evidence="2 3" key="1">
    <citation type="submission" date="2021-09" db="EMBL/GenBank/DDBJ databases">
        <title>Genomic insights and catalytic innovation underlie evolution of tropane alkaloids biosynthesis.</title>
        <authorList>
            <person name="Wang Y.-J."/>
            <person name="Tian T."/>
            <person name="Huang J.-P."/>
            <person name="Huang S.-X."/>
        </authorList>
    </citation>
    <scope>NUCLEOTIDE SEQUENCE [LARGE SCALE GENOMIC DNA]</scope>
    <source>
        <strain evidence="2">KIB-2018</strain>
        <tissue evidence="2">Leaf</tissue>
    </source>
</reference>
<evidence type="ECO:0000259" key="1">
    <source>
        <dbReference type="Pfam" id="PF14392"/>
    </source>
</evidence>
<name>A0AAV8SWK3_9ROSI</name>
<keyword evidence="3" id="KW-1185">Reference proteome</keyword>
<organism evidence="2 3">
    <name type="scientific">Erythroxylum novogranatense</name>
    <dbReference type="NCBI Taxonomy" id="1862640"/>
    <lineage>
        <taxon>Eukaryota</taxon>
        <taxon>Viridiplantae</taxon>
        <taxon>Streptophyta</taxon>
        <taxon>Embryophyta</taxon>
        <taxon>Tracheophyta</taxon>
        <taxon>Spermatophyta</taxon>
        <taxon>Magnoliopsida</taxon>
        <taxon>eudicotyledons</taxon>
        <taxon>Gunneridae</taxon>
        <taxon>Pentapetalae</taxon>
        <taxon>rosids</taxon>
        <taxon>fabids</taxon>
        <taxon>Malpighiales</taxon>
        <taxon>Erythroxylaceae</taxon>
        <taxon>Erythroxylum</taxon>
    </lineage>
</organism>
<comment type="caution">
    <text evidence="2">The sequence shown here is derived from an EMBL/GenBank/DDBJ whole genome shotgun (WGS) entry which is preliminary data.</text>
</comment>
<feature type="domain" description="Zinc knuckle CX2CX4HX4C" evidence="1">
    <location>
        <begin position="7"/>
        <end position="54"/>
    </location>
</feature>